<dbReference type="EMBL" id="QXTE01000304">
    <property type="protein sequence ID" value="TFJ99817.1"/>
    <property type="molecule type" value="Genomic_DNA"/>
</dbReference>
<gene>
    <name evidence="1" type="ORF">DR999_PMT18146</name>
</gene>
<dbReference type="Proteomes" id="UP000297703">
    <property type="component" value="Unassembled WGS sequence"/>
</dbReference>
<keyword evidence="2" id="KW-1185">Reference proteome</keyword>
<evidence type="ECO:0000313" key="1">
    <source>
        <dbReference type="EMBL" id="TFJ99817.1"/>
    </source>
</evidence>
<sequence>MGGSTWEQQTPLLERLGERVGTVISQPLPEPWFIAGRGTDGDPQSYFSHQSLASATSHSEGVFTADLTRAPAGYWAEQNRIRSHVVGVGSLCLAAVGMEASGIYTRVSRCLRTFARSKNVGCPV</sequence>
<organism evidence="1 2">
    <name type="scientific">Platysternon megacephalum</name>
    <name type="common">big-headed turtle</name>
    <dbReference type="NCBI Taxonomy" id="55544"/>
    <lineage>
        <taxon>Eukaryota</taxon>
        <taxon>Metazoa</taxon>
        <taxon>Chordata</taxon>
        <taxon>Craniata</taxon>
        <taxon>Vertebrata</taxon>
        <taxon>Euteleostomi</taxon>
        <taxon>Archelosauria</taxon>
        <taxon>Testudinata</taxon>
        <taxon>Testudines</taxon>
        <taxon>Cryptodira</taxon>
        <taxon>Durocryptodira</taxon>
        <taxon>Testudinoidea</taxon>
        <taxon>Platysternidae</taxon>
        <taxon>Platysternon</taxon>
    </lineage>
</organism>
<accession>A0A4D9DTF0</accession>
<evidence type="ECO:0000313" key="2">
    <source>
        <dbReference type="Proteomes" id="UP000297703"/>
    </source>
</evidence>
<name>A0A4D9DTF0_9SAUR</name>
<proteinExistence type="predicted"/>
<reference evidence="1 2" key="2">
    <citation type="submission" date="2019-04" db="EMBL/GenBank/DDBJ databases">
        <title>The genome sequence of big-headed turtle.</title>
        <authorList>
            <person name="Gong S."/>
        </authorList>
    </citation>
    <scope>NUCLEOTIDE SEQUENCE [LARGE SCALE GENOMIC DNA]</scope>
    <source>
        <strain evidence="1">DO16091913</strain>
        <tissue evidence="1">Muscle</tissue>
    </source>
</reference>
<protein>
    <submittedName>
        <fullName evidence="1">Olfactomedin-like protein 2B</fullName>
    </submittedName>
</protein>
<comment type="caution">
    <text evidence="1">The sequence shown here is derived from an EMBL/GenBank/DDBJ whole genome shotgun (WGS) entry which is preliminary data.</text>
</comment>
<reference evidence="1 2" key="1">
    <citation type="submission" date="2019-04" db="EMBL/GenBank/DDBJ databases">
        <title>Draft genome of the big-headed turtle Platysternon megacephalum.</title>
        <authorList>
            <person name="Gong S."/>
        </authorList>
    </citation>
    <scope>NUCLEOTIDE SEQUENCE [LARGE SCALE GENOMIC DNA]</scope>
    <source>
        <strain evidence="1">DO16091913</strain>
        <tissue evidence="1">Muscle</tissue>
    </source>
</reference>
<dbReference type="AlphaFoldDB" id="A0A4D9DTF0"/>